<reference evidence="4 5" key="1">
    <citation type="submission" date="2018-05" db="EMBL/GenBank/DDBJ databases">
        <title>Integrated omic analyses show evidence that a Ca. Accumulibacter phosphatis strain performs denitrification under micro-aerobic conditions.</title>
        <authorList>
            <person name="Camejo P.Y."/>
            <person name="Katherine M.D."/>
            <person name="Daniel N.R."/>
        </authorList>
    </citation>
    <scope>NUCLEOTIDE SEQUENCE [LARGE SCALE GENOMIC DNA]</scope>
    <source>
        <strain evidence="4">UW-LDO-IC</strain>
    </source>
</reference>
<proteinExistence type="predicted"/>
<dbReference type="InterPro" id="IPR050469">
    <property type="entry name" value="Diguanylate_Cyclase"/>
</dbReference>
<dbReference type="GO" id="GO:0052621">
    <property type="term" value="F:diguanylate cyclase activity"/>
    <property type="evidence" value="ECO:0007669"/>
    <property type="project" value="UniProtKB-EC"/>
</dbReference>
<protein>
    <recommendedName>
        <fullName evidence="1">diguanylate cyclase</fullName>
        <ecNumber evidence="1">2.7.7.65</ecNumber>
    </recommendedName>
</protein>
<evidence type="ECO:0000313" key="5">
    <source>
        <dbReference type="Proteomes" id="UP000253831"/>
    </source>
</evidence>
<name>A0A369XT15_9PROT</name>
<sequence length="258" mass="28017">MADAQRPPDGGNKMFKHNQLSLLQSSRHTSRRPQRLPDLANMPFPLHGHGALPTATGRVHHPHIRRIKPPAAAKSALELLVAETRIAELESALSEALQAAFTDALTGALNRRGFDEAYQRELARSRRNGSQLAIALIDVDDFKRLNDTLGHQMGDEALVHLVKSLRAALRPSDILCRFGGEEFVLLLPETALDEAVAAISRFQRQFAANTMPGCELSVTFSAGVVAKQISESVEDTILRADAATYAAKRAGKNCVVSG</sequence>
<accession>A0A369XT15</accession>
<dbReference type="InterPro" id="IPR029787">
    <property type="entry name" value="Nucleotide_cyclase"/>
</dbReference>
<feature type="domain" description="GGDEF" evidence="3">
    <location>
        <begin position="130"/>
        <end position="258"/>
    </location>
</feature>
<gene>
    <name evidence="4" type="ORF">DVS81_02000</name>
</gene>
<comment type="catalytic activity">
    <reaction evidence="2">
        <text>2 GTP = 3',3'-c-di-GMP + 2 diphosphate</text>
        <dbReference type="Rhea" id="RHEA:24898"/>
        <dbReference type="ChEBI" id="CHEBI:33019"/>
        <dbReference type="ChEBI" id="CHEBI:37565"/>
        <dbReference type="ChEBI" id="CHEBI:58805"/>
        <dbReference type="EC" id="2.7.7.65"/>
    </reaction>
</comment>
<dbReference type="PROSITE" id="PS50887">
    <property type="entry name" value="GGDEF"/>
    <property type="match status" value="1"/>
</dbReference>
<dbReference type="EMBL" id="QPGA01000001">
    <property type="protein sequence ID" value="RDE52545.1"/>
    <property type="molecule type" value="Genomic_DNA"/>
</dbReference>
<evidence type="ECO:0000256" key="1">
    <source>
        <dbReference type="ARBA" id="ARBA00012528"/>
    </source>
</evidence>
<evidence type="ECO:0000259" key="3">
    <source>
        <dbReference type="PROSITE" id="PS50887"/>
    </source>
</evidence>
<dbReference type="EC" id="2.7.7.65" evidence="1"/>
<dbReference type="InterPro" id="IPR000160">
    <property type="entry name" value="GGDEF_dom"/>
</dbReference>
<dbReference type="Gene3D" id="3.30.70.270">
    <property type="match status" value="1"/>
</dbReference>
<dbReference type="NCBIfam" id="TIGR00254">
    <property type="entry name" value="GGDEF"/>
    <property type="match status" value="1"/>
</dbReference>
<dbReference type="Proteomes" id="UP000253831">
    <property type="component" value="Unassembled WGS sequence"/>
</dbReference>
<dbReference type="CDD" id="cd01949">
    <property type="entry name" value="GGDEF"/>
    <property type="match status" value="1"/>
</dbReference>
<dbReference type="SUPFAM" id="SSF55073">
    <property type="entry name" value="Nucleotide cyclase"/>
    <property type="match status" value="1"/>
</dbReference>
<evidence type="ECO:0000313" key="4">
    <source>
        <dbReference type="EMBL" id="RDE52545.1"/>
    </source>
</evidence>
<dbReference type="Pfam" id="PF00990">
    <property type="entry name" value="GGDEF"/>
    <property type="match status" value="1"/>
</dbReference>
<organism evidence="4 5">
    <name type="scientific">Candidatus Accumulibacter meliphilus</name>
    <dbReference type="NCBI Taxonomy" id="2211374"/>
    <lineage>
        <taxon>Bacteria</taxon>
        <taxon>Pseudomonadati</taxon>
        <taxon>Pseudomonadota</taxon>
        <taxon>Betaproteobacteria</taxon>
        <taxon>Candidatus Accumulibacter</taxon>
    </lineage>
</organism>
<comment type="caution">
    <text evidence="4">The sequence shown here is derived from an EMBL/GenBank/DDBJ whole genome shotgun (WGS) entry which is preliminary data.</text>
</comment>
<dbReference type="SMART" id="SM00267">
    <property type="entry name" value="GGDEF"/>
    <property type="match status" value="1"/>
</dbReference>
<dbReference type="AlphaFoldDB" id="A0A369XT15"/>
<dbReference type="PANTHER" id="PTHR45138:SF9">
    <property type="entry name" value="DIGUANYLATE CYCLASE DGCM-RELATED"/>
    <property type="match status" value="1"/>
</dbReference>
<evidence type="ECO:0000256" key="2">
    <source>
        <dbReference type="ARBA" id="ARBA00034247"/>
    </source>
</evidence>
<dbReference type="PANTHER" id="PTHR45138">
    <property type="entry name" value="REGULATORY COMPONENTS OF SENSORY TRANSDUCTION SYSTEM"/>
    <property type="match status" value="1"/>
</dbReference>
<dbReference type="FunFam" id="3.30.70.270:FF:000001">
    <property type="entry name" value="Diguanylate cyclase domain protein"/>
    <property type="match status" value="1"/>
</dbReference>
<dbReference type="InterPro" id="IPR043128">
    <property type="entry name" value="Rev_trsase/Diguanyl_cyclase"/>
</dbReference>